<evidence type="ECO:0000256" key="1">
    <source>
        <dbReference type="ARBA" id="ARBA00022737"/>
    </source>
</evidence>
<proteinExistence type="predicted"/>
<name>A0AA35QWH3_GEOBA</name>
<organism evidence="3 4">
    <name type="scientific">Geodia barretti</name>
    <name type="common">Barrett's horny sponge</name>
    <dbReference type="NCBI Taxonomy" id="519541"/>
    <lineage>
        <taxon>Eukaryota</taxon>
        <taxon>Metazoa</taxon>
        <taxon>Porifera</taxon>
        <taxon>Demospongiae</taxon>
        <taxon>Heteroscleromorpha</taxon>
        <taxon>Tetractinellida</taxon>
        <taxon>Astrophorina</taxon>
        <taxon>Geodiidae</taxon>
        <taxon>Geodia</taxon>
    </lineage>
</organism>
<accession>A0AA35QWH3</accession>
<comment type="caution">
    <text evidence="3">The sequence shown here is derived from an EMBL/GenBank/DDBJ whole genome shotgun (WGS) entry which is preliminary data.</text>
</comment>
<keyword evidence="1" id="KW-0677">Repeat</keyword>
<gene>
    <name evidence="3" type="ORF">GBAR_LOCUS1244</name>
</gene>
<dbReference type="PANTHER" id="PTHR15901:SF15">
    <property type="entry name" value="TESTICULAR HAPLOID EXPRESSED GENE PROTEIN-LIKE"/>
    <property type="match status" value="1"/>
</dbReference>
<protein>
    <submittedName>
        <fullName evidence="3">Testicular haploid expressed gene protein-like</fullName>
    </submittedName>
</protein>
<dbReference type="Pfam" id="PF14912">
    <property type="entry name" value="THEG"/>
    <property type="match status" value="3"/>
</dbReference>
<dbReference type="EMBL" id="CASHTH010000187">
    <property type="protein sequence ID" value="CAI7993360.1"/>
    <property type="molecule type" value="Genomic_DNA"/>
</dbReference>
<keyword evidence="4" id="KW-1185">Reference proteome</keyword>
<feature type="region of interest" description="Disordered" evidence="2">
    <location>
        <begin position="99"/>
        <end position="132"/>
    </location>
</feature>
<evidence type="ECO:0000313" key="3">
    <source>
        <dbReference type="EMBL" id="CAI7993360.1"/>
    </source>
</evidence>
<evidence type="ECO:0000313" key="4">
    <source>
        <dbReference type="Proteomes" id="UP001174909"/>
    </source>
</evidence>
<sequence>MSTLWDVSEAALSALCSERVSFLARHKTAVSGYLRHREQFVYSCGRCSPIWRVRQDAIICPQRPRTASLAQSKRTHRLYIPAREVQTVVSRAAKGCTASEHTERLAKAKEKAEGPFREPQSQVSEAAKRARPTDRILDLARPKKVAEGYQPCRDVEWKVSNGAKNAVASNRMSEMAGPIIRETMDHVQFNPDAFKVSEAARKATASARIKELAQPIRRGT</sequence>
<feature type="compositionally biased region" description="Basic and acidic residues" evidence="2">
    <location>
        <begin position="100"/>
        <end position="116"/>
    </location>
</feature>
<dbReference type="SMART" id="SM00705">
    <property type="entry name" value="THEG"/>
    <property type="match status" value="4"/>
</dbReference>
<evidence type="ECO:0000256" key="2">
    <source>
        <dbReference type="SAM" id="MobiDB-lite"/>
    </source>
</evidence>
<dbReference type="AlphaFoldDB" id="A0AA35QWH3"/>
<dbReference type="InterPro" id="IPR042401">
    <property type="entry name" value="SPMAP2-like"/>
</dbReference>
<dbReference type="InterPro" id="IPR006623">
    <property type="entry name" value="THEG"/>
</dbReference>
<dbReference type="Proteomes" id="UP001174909">
    <property type="component" value="Unassembled WGS sequence"/>
</dbReference>
<dbReference type="PANTHER" id="PTHR15901">
    <property type="entry name" value="TESTICULAR HAPLOID EXPRESSED GENE PROTEIN"/>
    <property type="match status" value="1"/>
</dbReference>
<reference evidence="3" key="1">
    <citation type="submission" date="2023-03" db="EMBL/GenBank/DDBJ databases">
        <authorList>
            <person name="Steffen K."/>
            <person name="Cardenas P."/>
        </authorList>
    </citation>
    <scope>NUCLEOTIDE SEQUENCE</scope>
</reference>